<dbReference type="Proteomes" id="UP000253314">
    <property type="component" value="Unassembled WGS sequence"/>
</dbReference>
<gene>
    <name evidence="1" type="ORF">DS031_05930</name>
</gene>
<sequence length="290" mass="33996">MKKHIVMLVILLALISILLLCFIKKDTVKETIIFFPLDETVHFTNAKTNLTLLKQTDEDEYTVKWLTSASLAQPVYLRQDISLLYEDGYLIDTFSKWKENANELEQIKRINSEDSSHFQSISFHHAEIHYPNDIIKSSQMMSYDELYVIDSPMSPLESFKQPQTKQEEEWQKILDHAKNQHIQVVWESLLRYYQIPIQKYNMISLTNLYRYNTSPLPGLTQQQTNEALGRLWEGLYKNYFLGYKKQNGQVVSPIESSIPLVLIDKQATHLIVLFQLQDGSKVQLLQHLQR</sequence>
<dbReference type="RefSeq" id="WP_113805009.1">
    <property type="nucleotide sequence ID" value="NZ_QOCW01000004.1"/>
</dbReference>
<keyword evidence="2" id="KW-1185">Reference proteome</keyword>
<reference evidence="1 2" key="1">
    <citation type="submission" date="2018-07" db="EMBL/GenBank/DDBJ databases">
        <title>Lottiidibacillus patelloidae gen. nov., sp. nov., isolated from the intestinal tract of a marine limpet and the reclassification of B. taeanensis BH030017T, B. algicola KMM 3737T and B. hwajinpoensis SW-72T as genus Lottiidibacillus.</title>
        <authorList>
            <person name="Liu R."/>
            <person name="Huang Z."/>
        </authorList>
    </citation>
    <scope>NUCLEOTIDE SEQUENCE [LARGE SCALE GENOMIC DNA]</scope>
    <source>
        <strain evidence="1 2">BH030017</strain>
    </source>
</reference>
<organism evidence="1 2">
    <name type="scientific">Bacillus taeanensis</name>
    <dbReference type="NCBI Taxonomy" id="273032"/>
    <lineage>
        <taxon>Bacteria</taxon>
        <taxon>Bacillati</taxon>
        <taxon>Bacillota</taxon>
        <taxon>Bacilli</taxon>
        <taxon>Bacillales</taxon>
        <taxon>Bacillaceae</taxon>
        <taxon>Bacillus</taxon>
    </lineage>
</organism>
<protein>
    <submittedName>
        <fullName evidence="1">Uncharacterized protein</fullName>
    </submittedName>
</protein>
<accession>A0A366XXD2</accession>
<evidence type="ECO:0000313" key="2">
    <source>
        <dbReference type="Proteomes" id="UP000253314"/>
    </source>
</evidence>
<name>A0A366XXD2_9BACI</name>
<dbReference type="OrthoDB" id="2959394at2"/>
<evidence type="ECO:0000313" key="1">
    <source>
        <dbReference type="EMBL" id="RBW70557.1"/>
    </source>
</evidence>
<dbReference type="AlphaFoldDB" id="A0A366XXD2"/>
<comment type="caution">
    <text evidence="1">The sequence shown here is derived from an EMBL/GenBank/DDBJ whole genome shotgun (WGS) entry which is preliminary data.</text>
</comment>
<dbReference type="EMBL" id="QOCW01000004">
    <property type="protein sequence ID" value="RBW70557.1"/>
    <property type="molecule type" value="Genomic_DNA"/>
</dbReference>
<proteinExistence type="predicted"/>